<dbReference type="InterPro" id="IPR004408">
    <property type="entry name" value="Biotin_CoA_COase_ligase"/>
</dbReference>
<feature type="binding site" evidence="3">
    <location>
        <position position="119"/>
    </location>
    <ligand>
        <name>biotin</name>
        <dbReference type="ChEBI" id="CHEBI:57586"/>
    </ligand>
</feature>
<keyword evidence="1 3" id="KW-0436">Ligase</keyword>
<feature type="binding site" evidence="3">
    <location>
        <begin position="123"/>
        <end position="125"/>
    </location>
    <ligand>
        <name>biotin</name>
        <dbReference type="ChEBI" id="CHEBI:57586"/>
    </ligand>
</feature>
<dbReference type="CDD" id="cd16442">
    <property type="entry name" value="BPL"/>
    <property type="match status" value="1"/>
</dbReference>
<dbReference type="SUPFAM" id="SSF46785">
    <property type="entry name" value="Winged helix' DNA-binding domain"/>
    <property type="match status" value="1"/>
</dbReference>
<proteinExistence type="inferred from homology"/>
<dbReference type="EMBL" id="JBHTJZ010000005">
    <property type="protein sequence ID" value="MFD0958850.1"/>
    <property type="molecule type" value="Genomic_DNA"/>
</dbReference>
<dbReference type="SUPFAM" id="SSF55681">
    <property type="entry name" value="Class II aaRS and biotin synthetases"/>
    <property type="match status" value="1"/>
</dbReference>
<gene>
    <name evidence="3" type="primary">birA</name>
    <name evidence="5" type="ORF">ACFQ2I_05540</name>
</gene>
<evidence type="ECO:0000256" key="2">
    <source>
        <dbReference type="ARBA" id="ARBA00023125"/>
    </source>
</evidence>
<dbReference type="InterPro" id="IPR036390">
    <property type="entry name" value="WH_DNA-bd_sf"/>
</dbReference>
<dbReference type="PANTHER" id="PTHR12835:SF5">
    <property type="entry name" value="BIOTIN--PROTEIN LIGASE"/>
    <property type="match status" value="1"/>
</dbReference>
<reference evidence="6" key="1">
    <citation type="journal article" date="2019" name="Int. J. Syst. Evol. Microbiol.">
        <title>The Global Catalogue of Microorganisms (GCM) 10K type strain sequencing project: providing services to taxonomists for standard genome sequencing and annotation.</title>
        <authorList>
            <consortium name="The Broad Institute Genomics Platform"/>
            <consortium name="The Broad Institute Genome Sequencing Center for Infectious Disease"/>
            <person name="Wu L."/>
            <person name="Ma J."/>
        </authorList>
    </citation>
    <scope>NUCLEOTIDE SEQUENCE [LARGE SCALE GENOMIC DNA]</scope>
    <source>
        <strain evidence="6">CCUG 59129</strain>
    </source>
</reference>
<dbReference type="CDD" id="cd00090">
    <property type="entry name" value="HTH_ARSR"/>
    <property type="match status" value="1"/>
</dbReference>
<dbReference type="EC" id="6.3.4.15" evidence="3"/>
<keyword evidence="3" id="KW-0092">Biotin</keyword>
<comment type="caution">
    <text evidence="3">Lacks conserved residue(s) required for the propagation of feature annotation.</text>
</comment>
<dbReference type="PANTHER" id="PTHR12835">
    <property type="entry name" value="BIOTIN PROTEIN LIGASE"/>
    <property type="match status" value="1"/>
</dbReference>
<evidence type="ECO:0000259" key="4">
    <source>
        <dbReference type="PROSITE" id="PS51733"/>
    </source>
</evidence>
<dbReference type="InterPro" id="IPR013196">
    <property type="entry name" value="HTH_11"/>
</dbReference>
<name>A0ABW3HMZ4_9BACL</name>
<comment type="caution">
    <text evidence="5">The sequence shown here is derived from an EMBL/GenBank/DDBJ whole genome shotgun (WGS) entry which is preliminary data.</text>
</comment>
<evidence type="ECO:0000313" key="6">
    <source>
        <dbReference type="Proteomes" id="UP001596989"/>
    </source>
</evidence>
<organism evidence="5 6">
    <name type="scientific">Paenibacillus chungangensis</name>
    <dbReference type="NCBI Taxonomy" id="696535"/>
    <lineage>
        <taxon>Bacteria</taxon>
        <taxon>Bacillati</taxon>
        <taxon>Bacillota</taxon>
        <taxon>Bacilli</taxon>
        <taxon>Bacillales</taxon>
        <taxon>Paenibacillaceae</taxon>
        <taxon>Paenibacillus</taxon>
    </lineage>
</organism>
<keyword evidence="6" id="KW-1185">Reference proteome</keyword>
<feature type="DNA-binding region" description="H-T-H motif" evidence="3">
    <location>
        <begin position="23"/>
        <end position="42"/>
    </location>
</feature>
<dbReference type="InterPro" id="IPR011991">
    <property type="entry name" value="ArsR-like_HTH"/>
</dbReference>
<dbReference type="RefSeq" id="WP_377562654.1">
    <property type="nucleotide sequence ID" value="NZ_JBHTJZ010000005.1"/>
</dbReference>
<sequence>MSNQTHETMLEMFRQSRDGFLSGMMISEKLQVSRTAIWKHIRKLEAAGYEFEASTKLGYRLTFEPDYWNLEHLRHVLANSTEKQRDIHLLEEVASTQNVAKALAEEGAQEGTLVLAEQQLNGRGRMGRNWVSPKGKGIWMSMVLRPSMPIHCAPQLTLLTAVALCQGLRESTSLPIGIKWPNDLLVEGKKISGILLESSAEDERLKYVIAGIGISVNMNAADYGDESLLERATSLRLAAGEPFGRERLIAAFIAQWDHLYELYKSEGFEPIRELWQSLSVSLGKPVRLTTPMESFLGTPLELLPSGALSVKREDGSVIPVFSAEMGEPH</sequence>
<accession>A0ABW3HMZ4</accession>
<dbReference type="Gene3D" id="1.10.10.10">
    <property type="entry name" value="Winged helix-like DNA-binding domain superfamily/Winged helix DNA-binding domain"/>
    <property type="match status" value="1"/>
</dbReference>
<feature type="domain" description="BPL/LPL catalytic" evidence="4">
    <location>
        <begin position="82"/>
        <end position="264"/>
    </location>
</feature>
<dbReference type="NCBIfam" id="TIGR00121">
    <property type="entry name" value="birA_ligase"/>
    <property type="match status" value="1"/>
</dbReference>
<comment type="catalytic activity">
    <reaction evidence="3">
        <text>biotin + L-lysyl-[protein] + ATP = N(6)-biotinyl-L-lysyl-[protein] + AMP + diphosphate + H(+)</text>
        <dbReference type="Rhea" id="RHEA:11756"/>
        <dbReference type="Rhea" id="RHEA-COMP:9752"/>
        <dbReference type="Rhea" id="RHEA-COMP:10505"/>
        <dbReference type="ChEBI" id="CHEBI:15378"/>
        <dbReference type="ChEBI" id="CHEBI:29969"/>
        <dbReference type="ChEBI" id="CHEBI:30616"/>
        <dbReference type="ChEBI" id="CHEBI:33019"/>
        <dbReference type="ChEBI" id="CHEBI:57586"/>
        <dbReference type="ChEBI" id="CHEBI:83144"/>
        <dbReference type="ChEBI" id="CHEBI:456215"/>
        <dbReference type="EC" id="6.3.4.15"/>
    </reaction>
</comment>
<dbReference type="Proteomes" id="UP001596989">
    <property type="component" value="Unassembled WGS sequence"/>
</dbReference>
<comment type="function">
    <text evidence="3">Acts both as a biotin--[acetyl-CoA-carboxylase] ligase and a repressor.</text>
</comment>
<dbReference type="HAMAP" id="MF_00978">
    <property type="entry name" value="Bifunct_BirA"/>
    <property type="match status" value="1"/>
</dbReference>
<dbReference type="PROSITE" id="PS51733">
    <property type="entry name" value="BPL_LPL_CATALYTIC"/>
    <property type="match status" value="1"/>
</dbReference>
<dbReference type="InterPro" id="IPR036388">
    <property type="entry name" value="WH-like_DNA-bd_sf"/>
</dbReference>
<evidence type="ECO:0000256" key="3">
    <source>
        <dbReference type="HAMAP-Rule" id="MF_00978"/>
    </source>
</evidence>
<evidence type="ECO:0000256" key="1">
    <source>
        <dbReference type="ARBA" id="ARBA00022598"/>
    </source>
</evidence>
<dbReference type="InterPro" id="IPR004143">
    <property type="entry name" value="BPL_LPL_catalytic"/>
</dbReference>
<keyword evidence="3" id="KW-0805">Transcription regulation</keyword>
<keyword evidence="3" id="KW-0547">Nucleotide-binding</keyword>
<feature type="binding site" evidence="3">
    <location>
        <position position="190"/>
    </location>
    <ligand>
        <name>biotin</name>
        <dbReference type="ChEBI" id="CHEBI:57586"/>
    </ligand>
</feature>
<protein>
    <recommendedName>
        <fullName evidence="3">Bifunctional ligase/repressor BirA</fullName>
    </recommendedName>
    <alternativeName>
        <fullName evidence="3">Biotin--[acetyl-CoA-carboxylase] ligase</fullName>
        <ecNumber evidence="3">6.3.4.15</ecNumber>
    </alternativeName>
    <alternativeName>
        <fullName evidence="3">Biotin--protein ligase</fullName>
    </alternativeName>
    <alternativeName>
        <fullName evidence="3">Biotin-[acetyl-CoA carboxylase] synthetase</fullName>
    </alternativeName>
</protein>
<keyword evidence="3" id="KW-0678">Repressor</keyword>
<keyword evidence="3" id="KW-0067">ATP-binding</keyword>
<dbReference type="Pfam" id="PF03099">
    <property type="entry name" value="BPL_LplA_LipB"/>
    <property type="match status" value="1"/>
</dbReference>
<comment type="similarity">
    <text evidence="3">Belongs to the biotin--protein ligase family.</text>
</comment>
<dbReference type="Pfam" id="PF08279">
    <property type="entry name" value="HTH_11"/>
    <property type="match status" value="1"/>
</dbReference>
<keyword evidence="2 3" id="KW-0238">DNA-binding</keyword>
<dbReference type="InterPro" id="IPR045864">
    <property type="entry name" value="aa-tRNA-synth_II/BPL/LPL"/>
</dbReference>
<keyword evidence="3" id="KW-0804">Transcription</keyword>
<dbReference type="InterPro" id="IPR030855">
    <property type="entry name" value="Bifunct_BirA"/>
</dbReference>
<dbReference type="GO" id="GO:0004077">
    <property type="term" value="F:biotin--[biotin carboxyl-carrier protein] ligase activity"/>
    <property type="evidence" value="ECO:0007669"/>
    <property type="project" value="UniProtKB-EC"/>
</dbReference>
<dbReference type="Gene3D" id="3.30.930.10">
    <property type="entry name" value="Bira Bifunctional Protein, Domain 2"/>
    <property type="match status" value="1"/>
</dbReference>
<evidence type="ECO:0000313" key="5">
    <source>
        <dbReference type="EMBL" id="MFD0958850.1"/>
    </source>
</evidence>